<evidence type="ECO:0000313" key="5">
    <source>
        <dbReference type="Proteomes" id="UP000434957"/>
    </source>
</evidence>
<dbReference type="EMBL" id="QXFV01000655">
    <property type="protein sequence ID" value="KAE9031816.1"/>
    <property type="molecule type" value="Genomic_DNA"/>
</dbReference>
<keyword evidence="5" id="KW-1185">Reference proteome</keyword>
<dbReference type="PANTHER" id="PTHR37067">
    <property type="entry name" value="PX DOMAIN-CONTAINING PROTEIN"/>
    <property type="match status" value="1"/>
</dbReference>
<accession>A0A6A3LS82</accession>
<dbReference type="PANTHER" id="PTHR37067:SF3">
    <property type="entry name" value="PX DOMAIN-CONTAINING PROTEIN"/>
    <property type="match status" value="1"/>
</dbReference>
<comment type="caution">
    <text evidence="1">The sequence shown here is derived from an EMBL/GenBank/DDBJ whole genome shotgun (WGS) entry which is preliminary data.</text>
</comment>
<dbReference type="Proteomes" id="UP000429607">
    <property type="component" value="Unassembled WGS sequence"/>
</dbReference>
<evidence type="ECO:0000313" key="2">
    <source>
        <dbReference type="EMBL" id="KAE9031816.1"/>
    </source>
</evidence>
<name>A0A6A3LS82_9STRA</name>
<dbReference type="OrthoDB" id="129241at2759"/>
<protein>
    <submittedName>
        <fullName evidence="1">Uncharacterized protein</fullName>
    </submittedName>
</protein>
<dbReference type="EMBL" id="QXFU01000745">
    <property type="protein sequence ID" value="KAE9022102.1"/>
    <property type="molecule type" value="Genomic_DNA"/>
</dbReference>
<gene>
    <name evidence="2" type="ORF">PR001_g10891</name>
    <name evidence="1" type="ORF">PR002_g12058</name>
    <name evidence="3" type="ORF">PR003_g11240</name>
</gene>
<evidence type="ECO:0000313" key="3">
    <source>
        <dbReference type="EMBL" id="KAE9338991.1"/>
    </source>
</evidence>
<dbReference type="AlphaFoldDB" id="A0A6A3LS82"/>
<evidence type="ECO:0000313" key="4">
    <source>
        <dbReference type="Proteomes" id="UP000429607"/>
    </source>
</evidence>
<evidence type="ECO:0000313" key="1">
    <source>
        <dbReference type="EMBL" id="KAE9022102.1"/>
    </source>
</evidence>
<sequence>MAEASARKRPKRVVPFLEAHESLYGVRLVERDPATNAAKSVLCMFCAAFGREDAPLATTRKRARTQKPKYWGGPCFRADNYKSHLTMMHPTRWGEYQQLALEAKQSYFAAVQALPKREQQQPRRSLDTNQHAAMMTDAASVPQFVALLQTPVVEEGEPESAVGETMVSAPVSPASSLQSPVRASVAVGSRSSIVSVGRTSGGSAVAPVLAVEGRGRESVLAFLLDRDVVDVALGDVLLRVEDVDEEGSALFESTLDRGDVQDRQRSDGTAEYRAVVRSVELFQRVVTLLAAGLSFEQTAAVCRPQLSQQISRISHVGNSVLRMARVVVGANLQALSRILQRGWAFSLSLHSVDRRRPEENEPHLFIDVRLRAYCSGVIKVFHLLALPVTTERDPSTIGEIIFDTIDKFIQALHKRWLGKVIGCSTVLAGAAGADARSAVSCVLDNLARRVEKQALAGFARVSSGRPPLDVLLQRFVDSVLFADGAQWHGHLMNLLAYLQRQISMDNAEELSAAAKTSCPRISDMSWWKLTEVIRWIDNARVPIQRLLSRRNASVTPPPVWWLNLKIALEVVSMAIKTRAGLQGGYTTLMSQQPQRISMLRLALAGDLGVEGPLPEFQRAALRDHSGVQDKIGSDDGMFAVKPHSIVAFIRGTGSWAAEIFDALTSEERQKLVVGTADTMLDLVQSLHGLAEELEAHGVSSTASLSSFPPVLPHQVALLHPVDFQEVVRVHHARLTGSFSDAQLAIIETQHRELRSAAASEPAVRQLLDSNAEGATASFDEAWRLLRSRWGALADFCGGLATVFPSSGEDSNVSAVAFSSLPSTHVGSNRKLTDFSLEARLQCQQFATLQAMDETAGAVSADDRLARHKLTLVQS</sequence>
<dbReference type="Proteomes" id="UP000434957">
    <property type="component" value="Unassembled WGS sequence"/>
</dbReference>
<proteinExistence type="predicted"/>
<organism evidence="1 6">
    <name type="scientific">Phytophthora rubi</name>
    <dbReference type="NCBI Taxonomy" id="129364"/>
    <lineage>
        <taxon>Eukaryota</taxon>
        <taxon>Sar</taxon>
        <taxon>Stramenopiles</taxon>
        <taxon>Oomycota</taxon>
        <taxon>Peronosporomycetes</taxon>
        <taxon>Peronosporales</taxon>
        <taxon>Peronosporaceae</taxon>
        <taxon>Phytophthora</taxon>
    </lineage>
</organism>
<dbReference type="Proteomes" id="UP000435112">
    <property type="component" value="Unassembled WGS sequence"/>
</dbReference>
<dbReference type="EMBL" id="QXFT01000640">
    <property type="protein sequence ID" value="KAE9338991.1"/>
    <property type="molecule type" value="Genomic_DNA"/>
</dbReference>
<reference evidence="4 6" key="1">
    <citation type="submission" date="2018-09" db="EMBL/GenBank/DDBJ databases">
        <title>Genomic investigation of the strawberry pathogen Phytophthora fragariae indicates pathogenicity is determined by transcriptional variation in three key races.</title>
        <authorList>
            <person name="Adams T.M."/>
            <person name="Armitage A.D."/>
            <person name="Sobczyk M.K."/>
            <person name="Bates H.J."/>
            <person name="Dunwell J.M."/>
            <person name="Nellist C.F."/>
            <person name="Harrison R.J."/>
        </authorList>
    </citation>
    <scope>NUCLEOTIDE SEQUENCE [LARGE SCALE GENOMIC DNA]</scope>
    <source>
        <strain evidence="2 4">SCRP249</strain>
        <strain evidence="1 6">SCRP324</strain>
        <strain evidence="3 5">SCRP333</strain>
    </source>
</reference>
<evidence type="ECO:0000313" key="6">
    <source>
        <dbReference type="Proteomes" id="UP000435112"/>
    </source>
</evidence>